<accession>A0A2M7SDZ7</accession>
<keyword evidence="2" id="KW-0255">Endonuclease</keyword>
<evidence type="ECO:0000313" key="3">
    <source>
        <dbReference type="Proteomes" id="UP000229307"/>
    </source>
</evidence>
<feature type="domain" description="HNH nuclease" evidence="1">
    <location>
        <begin position="87"/>
        <end position="141"/>
    </location>
</feature>
<dbReference type="GO" id="GO:0008270">
    <property type="term" value="F:zinc ion binding"/>
    <property type="evidence" value="ECO:0007669"/>
    <property type="project" value="InterPro"/>
</dbReference>
<dbReference type="CDD" id="cd00085">
    <property type="entry name" value="HNHc"/>
    <property type="match status" value="1"/>
</dbReference>
<evidence type="ECO:0000259" key="1">
    <source>
        <dbReference type="SMART" id="SM00507"/>
    </source>
</evidence>
<proteinExistence type="predicted"/>
<dbReference type="AlphaFoldDB" id="A0A2M7SDZ7"/>
<keyword evidence="2" id="KW-0540">Nuclease</keyword>
<name>A0A2M7SDZ7_9BACT</name>
<dbReference type="Proteomes" id="UP000229307">
    <property type="component" value="Unassembled WGS sequence"/>
</dbReference>
<dbReference type="InterPro" id="IPR003615">
    <property type="entry name" value="HNH_nuc"/>
</dbReference>
<dbReference type="GO" id="GO:0003676">
    <property type="term" value="F:nucleic acid binding"/>
    <property type="evidence" value="ECO:0007669"/>
    <property type="project" value="InterPro"/>
</dbReference>
<organism evidence="2 3">
    <name type="scientific">Candidatus Desantisbacteria bacterium CG_4_10_14_0_8_um_filter_48_22</name>
    <dbReference type="NCBI Taxonomy" id="1974543"/>
    <lineage>
        <taxon>Bacteria</taxon>
        <taxon>Candidatus Desantisiibacteriota</taxon>
    </lineage>
</organism>
<dbReference type="InterPro" id="IPR002711">
    <property type="entry name" value="HNH"/>
</dbReference>
<gene>
    <name evidence="2" type="ORF">COY52_03215</name>
</gene>
<dbReference type="GO" id="GO:0004519">
    <property type="term" value="F:endonuclease activity"/>
    <property type="evidence" value="ECO:0007669"/>
    <property type="project" value="UniProtKB-KW"/>
</dbReference>
<comment type="caution">
    <text evidence="2">The sequence shown here is derived from an EMBL/GenBank/DDBJ whole genome shotgun (WGS) entry which is preliminary data.</text>
</comment>
<evidence type="ECO:0000313" key="2">
    <source>
        <dbReference type="EMBL" id="PIZ17701.1"/>
    </source>
</evidence>
<dbReference type="SMART" id="SM00507">
    <property type="entry name" value="HNHc"/>
    <property type="match status" value="1"/>
</dbReference>
<dbReference type="Pfam" id="PF01844">
    <property type="entry name" value="HNH"/>
    <property type="match status" value="1"/>
</dbReference>
<sequence>MENNDLVQSDLIMEYFKKHSKKEIAHPEIVDWVVNEYKKRTGKVFRDPDRAIRKLSQEGQLIKIKKGVYKYDPDFVINKALEDFTIEQKEAIFKRDRYKCVVCGRGTKDGVEIHADHIRPKDLGGKAEIENGQTLCAQHNFQKKNYKQTETGKKMFIRLYELAKKYKDQKLKKFCKDVLMTYENHKINCHIKWEK</sequence>
<protein>
    <submittedName>
        <fullName evidence="2">HNH endonuclease</fullName>
    </submittedName>
</protein>
<keyword evidence="2" id="KW-0378">Hydrolase</keyword>
<dbReference type="Gene3D" id="1.10.30.50">
    <property type="match status" value="1"/>
</dbReference>
<dbReference type="EMBL" id="PFMR01000090">
    <property type="protein sequence ID" value="PIZ17701.1"/>
    <property type="molecule type" value="Genomic_DNA"/>
</dbReference>
<reference evidence="3" key="1">
    <citation type="submission" date="2017-09" db="EMBL/GenBank/DDBJ databases">
        <title>Depth-based differentiation of microbial function through sediment-hosted aquifers and enrichment of novel symbionts in the deep terrestrial subsurface.</title>
        <authorList>
            <person name="Probst A.J."/>
            <person name="Ladd B."/>
            <person name="Jarett J.K."/>
            <person name="Geller-Mcgrath D.E."/>
            <person name="Sieber C.M.K."/>
            <person name="Emerson J.B."/>
            <person name="Anantharaman K."/>
            <person name="Thomas B.C."/>
            <person name="Malmstrom R."/>
            <person name="Stieglmeier M."/>
            <person name="Klingl A."/>
            <person name="Woyke T."/>
            <person name="Ryan C.M."/>
            <person name="Banfield J.F."/>
        </authorList>
    </citation>
    <scope>NUCLEOTIDE SEQUENCE [LARGE SCALE GENOMIC DNA]</scope>
</reference>